<sequence length="85" mass="8843">MADVSITPESILEKLKEKGAKLVCPSCGGKDLGIAPGFGNLMLQNKIDGNVSINSPYVPAVYTVCNKCGAMTPHAVAVLGILNQQ</sequence>
<gene>
    <name evidence="1" type="ORF">CQA57_06820</name>
</gene>
<dbReference type="AlphaFoldDB" id="A0A3D8J6K8"/>
<reference evidence="1 2" key="1">
    <citation type="submission" date="2018-04" db="EMBL/GenBank/DDBJ databases">
        <title>Novel Campyloabacter and Helicobacter Species and Strains.</title>
        <authorList>
            <person name="Mannion A.J."/>
            <person name="Shen Z."/>
            <person name="Fox J.G."/>
        </authorList>
    </citation>
    <scope>NUCLEOTIDE SEQUENCE [LARGE SCALE GENOMIC DNA]</scope>
    <source>
        <strain evidence="1 2">MIT 04-9362</strain>
    </source>
</reference>
<dbReference type="EMBL" id="NXLX01000020">
    <property type="protein sequence ID" value="RDU72451.1"/>
    <property type="molecule type" value="Genomic_DNA"/>
</dbReference>
<accession>A0A3D8J6K8</accession>
<protein>
    <submittedName>
        <fullName evidence="1">Uncharacterized protein</fullName>
    </submittedName>
</protein>
<evidence type="ECO:0000313" key="1">
    <source>
        <dbReference type="EMBL" id="RDU72451.1"/>
    </source>
</evidence>
<organism evidence="1 2">
    <name type="scientific">Helicobacter anseris</name>
    <dbReference type="NCBI Taxonomy" id="375926"/>
    <lineage>
        <taxon>Bacteria</taxon>
        <taxon>Pseudomonadati</taxon>
        <taxon>Campylobacterota</taxon>
        <taxon>Epsilonproteobacteria</taxon>
        <taxon>Campylobacterales</taxon>
        <taxon>Helicobacteraceae</taxon>
        <taxon>Helicobacter</taxon>
    </lineage>
</organism>
<keyword evidence="2" id="KW-1185">Reference proteome</keyword>
<name>A0A3D8J6K8_9HELI</name>
<dbReference type="Proteomes" id="UP000256695">
    <property type="component" value="Unassembled WGS sequence"/>
</dbReference>
<dbReference type="RefSeq" id="WP_115579490.1">
    <property type="nucleotide sequence ID" value="NZ_NXLX01000020.1"/>
</dbReference>
<dbReference type="OrthoDB" id="5324929at2"/>
<comment type="caution">
    <text evidence="1">The sequence shown here is derived from an EMBL/GenBank/DDBJ whole genome shotgun (WGS) entry which is preliminary data.</text>
</comment>
<proteinExistence type="predicted"/>
<evidence type="ECO:0000313" key="2">
    <source>
        <dbReference type="Proteomes" id="UP000256695"/>
    </source>
</evidence>